<comment type="caution">
    <text evidence="3">The sequence shown here is derived from an EMBL/GenBank/DDBJ whole genome shotgun (WGS) entry which is preliminary data.</text>
</comment>
<gene>
    <name evidence="3" type="ORF">A3F54_03620</name>
</gene>
<name>A0A1G2AZR4_9BACT</name>
<evidence type="ECO:0000256" key="1">
    <source>
        <dbReference type="ARBA" id="ARBA00006484"/>
    </source>
</evidence>
<dbReference type="PANTHER" id="PTHR43639">
    <property type="entry name" value="OXIDOREDUCTASE, SHORT-CHAIN DEHYDROGENASE/REDUCTASE FAMILY (AFU_ORTHOLOGUE AFUA_5G02870)"/>
    <property type="match status" value="1"/>
</dbReference>
<dbReference type="Pfam" id="PF13561">
    <property type="entry name" value="adh_short_C2"/>
    <property type="match status" value="1"/>
</dbReference>
<dbReference type="PRINTS" id="PR00081">
    <property type="entry name" value="GDHRDH"/>
</dbReference>
<dbReference type="STRING" id="1798542.A3F54_03620"/>
<dbReference type="GO" id="GO:0016491">
    <property type="term" value="F:oxidoreductase activity"/>
    <property type="evidence" value="ECO:0007669"/>
    <property type="project" value="UniProtKB-KW"/>
</dbReference>
<accession>A0A1G2AZR4</accession>
<proteinExistence type="inferred from homology"/>
<evidence type="ECO:0000256" key="2">
    <source>
        <dbReference type="ARBA" id="ARBA00023002"/>
    </source>
</evidence>
<reference evidence="3 4" key="1">
    <citation type="journal article" date="2016" name="Nat. Commun.">
        <title>Thousands of microbial genomes shed light on interconnected biogeochemical processes in an aquifer system.</title>
        <authorList>
            <person name="Anantharaman K."/>
            <person name="Brown C.T."/>
            <person name="Hug L.A."/>
            <person name="Sharon I."/>
            <person name="Castelle C.J."/>
            <person name="Probst A.J."/>
            <person name="Thomas B.C."/>
            <person name="Singh A."/>
            <person name="Wilkins M.J."/>
            <person name="Karaoz U."/>
            <person name="Brodie E.L."/>
            <person name="Williams K.H."/>
            <person name="Hubbard S.S."/>
            <person name="Banfield J.F."/>
        </authorList>
    </citation>
    <scope>NUCLEOTIDE SEQUENCE [LARGE SCALE GENOMIC DNA]</scope>
</reference>
<protein>
    <recommendedName>
        <fullName evidence="5">Beta-ketoacyl-ACP reductase</fullName>
    </recommendedName>
</protein>
<dbReference type="PANTHER" id="PTHR43639:SF1">
    <property type="entry name" value="SHORT-CHAIN DEHYDROGENASE_REDUCTASE FAMILY PROTEIN"/>
    <property type="match status" value="1"/>
</dbReference>
<comment type="similarity">
    <text evidence="1">Belongs to the short-chain dehydrogenases/reductases (SDR) family.</text>
</comment>
<evidence type="ECO:0000313" key="4">
    <source>
        <dbReference type="Proteomes" id="UP000176952"/>
    </source>
</evidence>
<dbReference type="Gene3D" id="3.40.50.720">
    <property type="entry name" value="NAD(P)-binding Rossmann-like Domain"/>
    <property type="match status" value="1"/>
</dbReference>
<dbReference type="CDD" id="cd05233">
    <property type="entry name" value="SDR_c"/>
    <property type="match status" value="1"/>
</dbReference>
<keyword evidence="2" id="KW-0560">Oxidoreductase</keyword>
<dbReference type="EMBL" id="MHKD01000040">
    <property type="protein sequence ID" value="OGY81986.1"/>
    <property type="molecule type" value="Genomic_DNA"/>
</dbReference>
<dbReference type="Proteomes" id="UP000176952">
    <property type="component" value="Unassembled WGS sequence"/>
</dbReference>
<dbReference type="PRINTS" id="PR00080">
    <property type="entry name" value="SDRFAMILY"/>
</dbReference>
<sequence length="248" mass="27004">MDLREKIILVTGASSGIGQATAIACAQKGARVIVHYRKNKAGAEDTLKKMGKSAKGVVVQADLTQPEQIKRMFPQVAQEVGKIHILVNNAGEAQSGDFFDNAQWQAQFANIFFSALHVSQYFLQQNTDAAMRKIVNIGSLYGNPQNGNVDYFSYSVAKTALHSMTINLAKLDAKVLVNAIAPGYTWTPAWEGISAAEKQLCESRTRTGRFVQPEEVTQMTIAVLENDSLTGQIITVDGGLGLQTLERK</sequence>
<dbReference type="InterPro" id="IPR002347">
    <property type="entry name" value="SDR_fam"/>
</dbReference>
<dbReference type="InterPro" id="IPR036291">
    <property type="entry name" value="NAD(P)-bd_dom_sf"/>
</dbReference>
<dbReference type="AlphaFoldDB" id="A0A1G2AZR4"/>
<organism evidence="3 4">
    <name type="scientific">Candidatus Kerfeldbacteria bacterium RIFCSPHIGHO2_12_FULL_48_17</name>
    <dbReference type="NCBI Taxonomy" id="1798542"/>
    <lineage>
        <taxon>Bacteria</taxon>
        <taxon>Candidatus Kerfeldiibacteriota</taxon>
    </lineage>
</organism>
<evidence type="ECO:0000313" key="3">
    <source>
        <dbReference type="EMBL" id="OGY81986.1"/>
    </source>
</evidence>
<evidence type="ECO:0008006" key="5">
    <source>
        <dbReference type="Google" id="ProtNLM"/>
    </source>
</evidence>
<dbReference type="SUPFAM" id="SSF51735">
    <property type="entry name" value="NAD(P)-binding Rossmann-fold domains"/>
    <property type="match status" value="1"/>
</dbReference>
<dbReference type="PROSITE" id="PS51257">
    <property type="entry name" value="PROKAR_LIPOPROTEIN"/>
    <property type="match status" value="1"/>
</dbReference>